<dbReference type="InterPro" id="IPR055532">
    <property type="entry name" value="DUF7108_N"/>
</dbReference>
<feature type="domain" description="DUF7108" evidence="2">
    <location>
        <begin position="26"/>
        <end position="109"/>
    </location>
</feature>
<organism evidence="4 5">
    <name type="scientific">Halorarum salinum</name>
    <dbReference type="NCBI Taxonomy" id="2743089"/>
    <lineage>
        <taxon>Archaea</taxon>
        <taxon>Methanobacteriati</taxon>
        <taxon>Methanobacteriota</taxon>
        <taxon>Stenosarchaea group</taxon>
        <taxon>Halobacteria</taxon>
        <taxon>Halobacteriales</taxon>
        <taxon>Haloferacaceae</taxon>
        <taxon>Halorarum</taxon>
    </lineage>
</organism>
<evidence type="ECO:0000313" key="4">
    <source>
        <dbReference type="EMBL" id="QLG63954.1"/>
    </source>
</evidence>
<keyword evidence="5" id="KW-1185">Reference proteome</keyword>
<evidence type="ECO:0000259" key="2">
    <source>
        <dbReference type="Pfam" id="PF23418"/>
    </source>
</evidence>
<name>A0A7D5LDF5_9EURY</name>
<gene>
    <name evidence="4" type="ORF">HUG12_01900</name>
</gene>
<proteinExistence type="predicted"/>
<dbReference type="Proteomes" id="UP000509626">
    <property type="component" value="Chromosome"/>
</dbReference>
<sequence length="200" mass="22500">METGADEGGDAEPEADAESEPDGDEELPADLIEEAERLTRLARKAVDEEEAAAYRSDRERRLAEHDFTARVREGDDTLVLHPEEWLEDGLARVDRIEDTSRAIERPLSGPGDPDDWQAVEEYNASLVERVTAEHGETHGANARAFADFMGNHYAKRMDEATDEEVAEFLAEYFPRNAWPTDEQRDLAESSVGFVFESTDR</sequence>
<dbReference type="AlphaFoldDB" id="A0A7D5LDF5"/>
<protein>
    <submittedName>
        <fullName evidence="4">RnhA operon protein</fullName>
    </submittedName>
</protein>
<feature type="domain" description="DUF7108" evidence="3">
    <location>
        <begin position="114"/>
        <end position="199"/>
    </location>
</feature>
<feature type="region of interest" description="Disordered" evidence="1">
    <location>
        <begin position="1"/>
        <end position="30"/>
    </location>
</feature>
<dbReference type="KEGG" id="halu:HUG12_01900"/>
<dbReference type="Pfam" id="PF23418">
    <property type="entry name" value="DUF7108"/>
    <property type="match status" value="1"/>
</dbReference>
<dbReference type="EMBL" id="CP058579">
    <property type="protein sequence ID" value="QLG63954.1"/>
    <property type="molecule type" value="Genomic_DNA"/>
</dbReference>
<dbReference type="InterPro" id="IPR056494">
    <property type="entry name" value="DUF7108_C"/>
</dbReference>
<accession>A0A7D5LDF5</accession>
<evidence type="ECO:0000259" key="3">
    <source>
        <dbReference type="Pfam" id="PF23420"/>
    </source>
</evidence>
<dbReference type="Pfam" id="PF23420">
    <property type="entry name" value="DUF7108_C"/>
    <property type="match status" value="1"/>
</dbReference>
<evidence type="ECO:0000256" key="1">
    <source>
        <dbReference type="SAM" id="MobiDB-lite"/>
    </source>
</evidence>
<evidence type="ECO:0000313" key="5">
    <source>
        <dbReference type="Proteomes" id="UP000509626"/>
    </source>
</evidence>
<reference evidence="4 5" key="1">
    <citation type="submission" date="2020-06" db="EMBL/GenBank/DDBJ databases">
        <title>NJ-3-1, isolated from saline soil.</title>
        <authorList>
            <person name="Cui H.L."/>
            <person name="Shi X."/>
        </authorList>
    </citation>
    <scope>NUCLEOTIDE SEQUENCE [LARGE SCALE GENOMIC DNA]</scope>
    <source>
        <strain evidence="4 5">NJ-3-1</strain>
    </source>
</reference>